<evidence type="ECO:0000313" key="2">
    <source>
        <dbReference type="EMBL" id="PZF79189.1"/>
    </source>
</evidence>
<name>A0A2W2BSM8_9ACTN</name>
<comment type="caution">
    <text evidence="2">The sequence shown here is derived from an EMBL/GenBank/DDBJ whole genome shotgun (WGS) entry which is preliminary data.</text>
</comment>
<keyword evidence="3" id="KW-1185">Reference proteome</keyword>
<dbReference type="SMART" id="SM00347">
    <property type="entry name" value="HTH_MARR"/>
    <property type="match status" value="1"/>
</dbReference>
<evidence type="ECO:0000313" key="3">
    <source>
        <dbReference type="Proteomes" id="UP000248764"/>
    </source>
</evidence>
<dbReference type="InterPro" id="IPR036390">
    <property type="entry name" value="WH_DNA-bd_sf"/>
</dbReference>
<reference evidence="2 3" key="1">
    <citation type="submission" date="2018-01" db="EMBL/GenBank/DDBJ databases">
        <title>Draft genome sequence of Jiangella sp. GTF31.</title>
        <authorList>
            <person name="Sahin N."/>
            <person name="Ay H."/>
            <person name="Saygin H."/>
        </authorList>
    </citation>
    <scope>NUCLEOTIDE SEQUENCE [LARGE SCALE GENOMIC DNA]</scope>
    <source>
        <strain evidence="2 3">GTF31</strain>
    </source>
</reference>
<dbReference type="Gene3D" id="1.10.10.10">
    <property type="entry name" value="Winged helix-like DNA-binding domain superfamily/Winged helix DNA-binding domain"/>
    <property type="match status" value="1"/>
</dbReference>
<dbReference type="InterPro" id="IPR000835">
    <property type="entry name" value="HTH_MarR-typ"/>
</dbReference>
<protein>
    <submittedName>
        <fullName evidence="2">MarR family transcriptional regulator</fullName>
    </submittedName>
</protein>
<feature type="domain" description="HTH marR-type" evidence="1">
    <location>
        <begin position="15"/>
        <end position="151"/>
    </location>
</feature>
<sequence>MTASKDTDQWVTAEQLEVWRLFIRAQSRVIRRLEADLLAEHELPLAWYDVLVRLLEADGRRLRMSDLAERVLLSPSGLTRLVDRMVEEGFVERAQAERDGRGFYAVLTDAGYERLRDASGTHLRGVHDYVVGRFDDTELATLADLLRRLDP</sequence>
<dbReference type="Pfam" id="PF12802">
    <property type="entry name" value="MarR_2"/>
    <property type="match status" value="1"/>
</dbReference>
<gene>
    <name evidence="2" type="ORF">C1I92_32410</name>
</gene>
<accession>A0A2W2BSM8</accession>
<organism evidence="2 3">
    <name type="scientific">Jiangella anatolica</name>
    <dbReference type="NCBI Taxonomy" id="2670374"/>
    <lineage>
        <taxon>Bacteria</taxon>
        <taxon>Bacillati</taxon>
        <taxon>Actinomycetota</taxon>
        <taxon>Actinomycetes</taxon>
        <taxon>Jiangellales</taxon>
        <taxon>Jiangellaceae</taxon>
        <taxon>Jiangella</taxon>
    </lineage>
</organism>
<evidence type="ECO:0000259" key="1">
    <source>
        <dbReference type="PROSITE" id="PS50995"/>
    </source>
</evidence>
<dbReference type="PANTHER" id="PTHR33164">
    <property type="entry name" value="TRANSCRIPTIONAL REGULATOR, MARR FAMILY"/>
    <property type="match status" value="1"/>
</dbReference>
<dbReference type="PANTHER" id="PTHR33164:SF43">
    <property type="entry name" value="HTH-TYPE TRANSCRIPTIONAL REPRESSOR YETL"/>
    <property type="match status" value="1"/>
</dbReference>
<dbReference type="Proteomes" id="UP000248764">
    <property type="component" value="Unassembled WGS sequence"/>
</dbReference>
<dbReference type="AlphaFoldDB" id="A0A2W2BSM8"/>
<dbReference type="SUPFAM" id="SSF46785">
    <property type="entry name" value="Winged helix' DNA-binding domain"/>
    <property type="match status" value="1"/>
</dbReference>
<dbReference type="InterPro" id="IPR036388">
    <property type="entry name" value="WH-like_DNA-bd_sf"/>
</dbReference>
<dbReference type="PRINTS" id="PR00598">
    <property type="entry name" value="HTHMARR"/>
</dbReference>
<dbReference type="RefSeq" id="WP_111258756.1">
    <property type="nucleotide sequence ID" value="NZ_POTW01000165.1"/>
</dbReference>
<dbReference type="GO" id="GO:0003700">
    <property type="term" value="F:DNA-binding transcription factor activity"/>
    <property type="evidence" value="ECO:0007669"/>
    <property type="project" value="InterPro"/>
</dbReference>
<proteinExistence type="predicted"/>
<dbReference type="EMBL" id="POTW01000165">
    <property type="protein sequence ID" value="PZF79189.1"/>
    <property type="molecule type" value="Genomic_DNA"/>
</dbReference>
<dbReference type="InterPro" id="IPR039422">
    <property type="entry name" value="MarR/SlyA-like"/>
</dbReference>
<dbReference type="PROSITE" id="PS50995">
    <property type="entry name" value="HTH_MARR_2"/>
    <property type="match status" value="1"/>
</dbReference>
<dbReference type="GO" id="GO:0006950">
    <property type="term" value="P:response to stress"/>
    <property type="evidence" value="ECO:0007669"/>
    <property type="project" value="TreeGrafter"/>
</dbReference>